<comment type="caution">
    <text evidence="1">The sequence shown here is derived from an EMBL/GenBank/DDBJ whole genome shotgun (WGS) entry which is preliminary data.</text>
</comment>
<evidence type="ECO:0000313" key="1">
    <source>
        <dbReference type="EMBL" id="MPM84273.1"/>
    </source>
</evidence>
<name>A0A645D5M9_9ZZZZ</name>
<proteinExistence type="predicted"/>
<dbReference type="AlphaFoldDB" id="A0A645D5M9"/>
<organism evidence="1">
    <name type="scientific">bioreactor metagenome</name>
    <dbReference type="NCBI Taxonomy" id="1076179"/>
    <lineage>
        <taxon>unclassified sequences</taxon>
        <taxon>metagenomes</taxon>
        <taxon>ecological metagenomes</taxon>
    </lineage>
</organism>
<gene>
    <name evidence="1" type="ORF">SDC9_131344</name>
</gene>
<protein>
    <submittedName>
        <fullName evidence="1">Uncharacterized protein</fullName>
    </submittedName>
</protein>
<sequence length="63" mass="6605">MFLAVTFFVKFILFHIKLTLSRSIVLPDLGGLGLIKEAGTSLNSSRAEATAAIAVNNIAISAA</sequence>
<reference evidence="1" key="1">
    <citation type="submission" date="2019-08" db="EMBL/GenBank/DDBJ databases">
        <authorList>
            <person name="Kucharzyk K."/>
            <person name="Murdoch R.W."/>
            <person name="Higgins S."/>
            <person name="Loffler F."/>
        </authorList>
    </citation>
    <scope>NUCLEOTIDE SEQUENCE</scope>
</reference>
<dbReference type="EMBL" id="VSSQ01032868">
    <property type="protein sequence ID" value="MPM84273.1"/>
    <property type="molecule type" value="Genomic_DNA"/>
</dbReference>
<accession>A0A645D5M9</accession>